<feature type="region of interest" description="Disordered" evidence="4">
    <location>
        <begin position="122"/>
        <end position="152"/>
    </location>
</feature>
<evidence type="ECO:0000256" key="1">
    <source>
        <dbReference type="ARBA" id="ARBA00004123"/>
    </source>
</evidence>
<dbReference type="GeneID" id="17040680"/>
<dbReference type="Pfam" id="PF12656">
    <property type="entry name" value="G-patch_2"/>
    <property type="match status" value="1"/>
</dbReference>
<feature type="compositionally biased region" description="Basic and acidic residues" evidence="4">
    <location>
        <begin position="132"/>
        <end position="148"/>
    </location>
</feature>
<comment type="subcellular location">
    <subcellularLocation>
        <location evidence="1">Nucleus</location>
    </subcellularLocation>
</comment>
<evidence type="ECO:0000256" key="3">
    <source>
        <dbReference type="ARBA" id="ARBA00023242"/>
    </source>
</evidence>
<dbReference type="Proteomes" id="UP000007264">
    <property type="component" value="Unassembled WGS sequence"/>
</dbReference>
<comment type="caution">
    <text evidence="6">The sequence shown here is derived from an EMBL/GenBank/DDBJ whole genome shotgun (WGS) entry which is preliminary data.</text>
</comment>
<evidence type="ECO:0000256" key="2">
    <source>
        <dbReference type="ARBA" id="ARBA00022737"/>
    </source>
</evidence>
<dbReference type="GO" id="GO:0000398">
    <property type="term" value="P:mRNA splicing, via spliceosome"/>
    <property type="evidence" value="ECO:0007669"/>
    <property type="project" value="InterPro"/>
</dbReference>
<dbReference type="STRING" id="574566.I0YWC4"/>
<dbReference type="CDD" id="cd13153">
    <property type="entry name" value="KOW_GPKOW_B"/>
    <property type="match status" value="1"/>
</dbReference>
<dbReference type="InterPro" id="IPR041994">
    <property type="entry name" value="GPKOW_KOW2"/>
</dbReference>
<dbReference type="InterPro" id="IPR000467">
    <property type="entry name" value="G_patch_dom"/>
</dbReference>
<feature type="region of interest" description="Disordered" evidence="4">
    <location>
        <begin position="1"/>
        <end position="47"/>
    </location>
</feature>
<dbReference type="GO" id="GO:0003676">
    <property type="term" value="F:nucleic acid binding"/>
    <property type="evidence" value="ECO:0007669"/>
    <property type="project" value="InterPro"/>
</dbReference>
<dbReference type="PROSITE" id="PS50174">
    <property type="entry name" value="G_PATCH"/>
    <property type="match status" value="1"/>
</dbReference>
<dbReference type="KEGG" id="csl:COCSUDRAFT_66346"/>
<dbReference type="eggNOG" id="KOG4315">
    <property type="taxonomic scope" value="Eukaryota"/>
</dbReference>
<dbReference type="PANTHER" id="PTHR15818">
    <property type="entry name" value="G PATCH AND KOW-CONTAINING"/>
    <property type="match status" value="1"/>
</dbReference>
<gene>
    <name evidence="6" type="ORF">COCSUDRAFT_66346</name>
</gene>
<evidence type="ECO:0000259" key="5">
    <source>
        <dbReference type="PROSITE" id="PS50174"/>
    </source>
</evidence>
<proteinExistence type="predicted"/>
<reference evidence="6 7" key="1">
    <citation type="journal article" date="2012" name="Genome Biol.">
        <title>The genome of the polar eukaryotic microalga coccomyxa subellipsoidea reveals traits of cold adaptation.</title>
        <authorList>
            <person name="Blanc G."/>
            <person name="Agarkova I."/>
            <person name="Grimwood J."/>
            <person name="Kuo A."/>
            <person name="Brueggeman A."/>
            <person name="Dunigan D."/>
            <person name="Gurnon J."/>
            <person name="Ladunga I."/>
            <person name="Lindquist E."/>
            <person name="Lucas S."/>
            <person name="Pangilinan J."/>
            <person name="Proschold T."/>
            <person name="Salamov A."/>
            <person name="Schmutz J."/>
            <person name="Weeks D."/>
            <person name="Yamada T."/>
            <person name="Claverie J.M."/>
            <person name="Grigoriev I."/>
            <person name="Van Etten J."/>
            <person name="Lomsadze A."/>
            <person name="Borodovsky M."/>
        </authorList>
    </citation>
    <scope>NUCLEOTIDE SEQUENCE [LARGE SCALE GENOMIC DNA]</scope>
    <source>
        <strain evidence="6 7">C-169</strain>
    </source>
</reference>
<feature type="region of interest" description="Disordered" evidence="4">
    <location>
        <begin position="331"/>
        <end position="381"/>
    </location>
</feature>
<feature type="compositionally biased region" description="Polar residues" evidence="4">
    <location>
        <begin position="1"/>
        <end position="20"/>
    </location>
</feature>
<sequence length="505" mass="55280">MGTTQNGAPAQKNESTSNGTAAGFSLTFSKKRTAGAAPVNVQPKEESRRELVNGFSGGQLELTDAAAPLLGGKRTIAKLENTFQVGVGPKKFNASRFLPTQDAPEANADRFELAGPEVAQEEVTYGLQKRARPSEREADGAGPSRDDPLNGLSITSREWEAARFKQDVESLPEVAGLDAYEAMPVEAFGEAMLRGMGWQEGKSVGKNAKEIVTAKEYVRRPEKLGLGATPAAMLPKPKKYIKQGESREAKKDMIYMDAEGHQKHVKDENAKLVEREKRGVHVGKTMRCIAGTHAGLLCDVLALEPKVGDRSQRATVRLQPSAETVSVRVKELGEKHESAPEPENGSSKRKHKEHKHEKKQHKHDRSKVKDRSSADEEDGREAERPWLATHIIVKIIDKKLRGGRLYLKRAEVVDVPEPTRCSLVLIEGGETLSDVPQSALETVVPKQERCRLLILAGPLRGQRARLLSRNADAAAVAVQLTADFSVHKLSFDDVSEYAGDFGDEE</sequence>
<dbReference type="SMART" id="SM00443">
    <property type="entry name" value="G_patch"/>
    <property type="match status" value="1"/>
</dbReference>
<dbReference type="PANTHER" id="PTHR15818:SF2">
    <property type="entry name" value="G-PATCH DOMAIN AND KOW MOTIFS-CONTAINING PROTEIN"/>
    <property type="match status" value="1"/>
</dbReference>
<dbReference type="RefSeq" id="XP_005647237.1">
    <property type="nucleotide sequence ID" value="XM_005647180.1"/>
</dbReference>
<keyword evidence="3" id="KW-0539">Nucleus</keyword>
<dbReference type="Gene3D" id="2.30.30.140">
    <property type="match status" value="1"/>
</dbReference>
<name>I0YWC4_COCSC</name>
<evidence type="ECO:0000313" key="6">
    <source>
        <dbReference type="EMBL" id="EIE22693.1"/>
    </source>
</evidence>
<dbReference type="AlphaFoldDB" id="I0YWC4"/>
<dbReference type="EMBL" id="AGSI01000009">
    <property type="protein sequence ID" value="EIE22693.1"/>
    <property type="molecule type" value="Genomic_DNA"/>
</dbReference>
<feature type="domain" description="G-patch" evidence="5">
    <location>
        <begin position="185"/>
        <end position="231"/>
    </location>
</feature>
<dbReference type="GO" id="GO:0005681">
    <property type="term" value="C:spliceosomal complex"/>
    <property type="evidence" value="ECO:0007669"/>
    <property type="project" value="TreeGrafter"/>
</dbReference>
<evidence type="ECO:0000256" key="4">
    <source>
        <dbReference type="SAM" id="MobiDB-lite"/>
    </source>
</evidence>
<dbReference type="InterPro" id="IPR045166">
    <property type="entry name" value="Spp2-like"/>
</dbReference>
<feature type="compositionally biased region" description="Basic residues" evidence="4">
    <location>
        <begin position="347"/>
        <end position="366"/>
    </location>
</feature>
<keyword evidence="7" id="KW-1185">Reference proteome</keyword>
<dbReference type="OrthoDB" id="5577072at2759"/>
<organism evidence="6 7">
    <name type="scientific">Coccomyxa subellipsoidea (strain C-169)</name>
    <name type="common">Green microalga</name>
    <dbReference type="NCBI Taxonomy" id="574566"/>
    <lineage>
        <taxon>Eukaryota</taxon>
        <taxon>Viridiplantae</taxon>
        <taxon>Chlorophyta</taxon>
        <taxon>core chlorophytes</taxon>
        <taxon>Trebouxiophyceae</taxon>
        <taxon>Trebouxiophyceae incertae sedis</taxon>
        <taxon>Coccomyxaceae</taxon>
        <taxon>Coccomyxa</taxon>
        <taxon>Coccomyxa subellipsoidea</taxon>
    </lineage>
</organism>
<protein>
    <recommendedName>
        <fullName evidence="5">G-patch domain-containing protein</fullName>
    </recommendedName>
</protein>
<keyword evidence="2" id="KW-0677">Repeat</keyword>
<dbReference type="InterPro" id="IPR026822">
    <property type="entry name" value="Spp2/MOS2_G-patch"/>
</dbReference>
<accession>I0YWC4</accession>
<dbReference type="Pfam" id="PF25088">
    <property type="entry name" value="GPKOW_C"/>
    <property type="match status" value="1"/>
</dbReference>
<evidence type="ECO:0000313" key="7">
    <source>
        <dbReference type="Proteomes" id="UP000007264"/>
    </source>
</evidence>